<comment type="caution">
    <text evidence="8">The sequence shown here is derived from an EMBL/GenBank/DDBJ whole genome shotgun (WGS) entry which is preliminary data.</text>
</comment>
<evidence type="ECO:0000259" key="7">
    <source>
        <dbReference type="PROSITE" id="PS51194"/>
    </source>
</evidence>
<dbReference type="Gene3D" id="3.40.50.300">
    <property type="entry name" value="P-loop containing nucleotide triphosphate hydrolases"/>
    <property type="match status" value="1"/>
</dbReference>
<dbReference type="GO" id="GO:0005524">
    <property type="term" value="F:ATP binding"/>
    <property type="evidence" value="ECO:0007669"/>
    <property type="project" value="UniProtKB-KW"/>
</dbReference>
<dbReference type="SUPFAM" id="SSF52540">
    <property type="entry name" value="P-loop containing nucleoside triphosphate hydrolases"/>
    <property type="match status" value="1"/>
</dbReference>
<protein>
    <recommendedName>
        <fullName evidence="7">Helicase C-terminal domain-containing protein</fullName>
    </recommendedName>
</protein>
<keyword evidence="1" id="KW-0547">Nucleotide-binding</keyword>
<comment type="similarity">
    <text evidence="5">Belongs to the DEAD box helicase family.</text>
</comment>
<keyword evidence="3" id="KW-0347">Helicase</keyword>
<keyword evidence="10" id="KW-1185">Reference proteome</keyword>
<dbReference type="PROSITE" id="PS51194">
    <property type="entry name" value="HELICASE_CTER"/>
    <property type="match status" value="1"/>
</dbReference>
<evidence type="ECO:0000256" key="5">
    <source>
        <dbReference type="ARBA" id="ARBA00038437"/>
    </source>
</evidence>
<accession>A0A0F5L7P7</accession>
<dbReference type="GO" id="GO:0003724">
    <property type="term" value="F:RNA helicase activity"/>
    <property type="evidence" value="ECO:0007669"/>
    <property type="project" value="TreeGrafter"/>
</dbReference>
<evidence type="ECO:0000313" key="8">
    <source>
        <dbReference type="EMBL" id="KKB78426.1"/>
    </source>
</evidence>
<dbReference type="EMBL" id="LAJF01000126">
    <property type="protein sequence ID" value="KKB78427.1"/>
    <property type="molecule type" value="Genomic_DNA"/>
</dbReference>
<dbReference type="GO" id="GO:0005829">
    <property type="term" value="C:cytosol"/>
    <property type="evidence" value="ECO:0007669"/>
    <property type="project" value="TreeGrafter"/>
</dbReference>
<dbReference type="Proteomes" id="UP000033608">
    <property type="component" value="Unassembled WGS sequence"/>
</dbReference>
<feature type="compositionally biased region" description="Basic and acidic residues" evidence="6">
    <location>
        <begin position="52"/>
        <end position="65"/>
    </location>
</feature>
<dbReference type="GO" id="GO:0016787">
    <property type="term" value="F:hydrolase activity"/>
    <property type="evidence" value="ECO:0007669"/>
    <property type="project" value="UniProtKB-KW"/>
</dbReference>
<dbReference type="InterPro" id="IPR050079">
    <property type="entry name" value="DEAD_box_RNA_helicase"/>
</dbReference>
<evidence type="ECO:0000256" key="4">
    <source>
        <dbReference type="ARBA" id="ARBA00022840"/>
    </source>
</evidence>
<feature type="non-terminal residue" evidence="8">
    <location>
        <position position="79"/>
    </location>
</feature>
<gene>
    <name evidence="8" type="ORF">VW29_17995</name>
    <name evidence="9" type="ORF">VW29_18000</name>
</gene>
<name>A0A0F5L7P7_9HYPH</name>
<sequence>MAARGIDLPNLDLVIHADMPTNPDTLLHRSGRTGRAGRKGTCVLIVPMHRRTAEQRTHKMAKLDVQHMAPPSSNDIAPR</sequence>
<reference evidence="8 10" key="1">
    <citation type="submission" date="2015-03" db="EMBL/GenBank/DDBJ databases">
        <authorList>
            <person name="Hassan Y.I."/>
            <person name="Lepp D."/>
            <person name="Zhou T."/>
        </authorList>
    </citation>
    <scope>NUCLEOTIDE SEQUENCE [LARGE SCALE GENOMIC DNA]</scope>
    <source>
        <strain evidence="8 10">DSM 17137</strain>
    </source>
</reference>
<feature type="domain" description="Helicase C-terminal" evidence="7">
    <location>
        <begin position="1"/>
        <end position="77"/>
    </location>
</feature>
<evidence type="ECO:0000313" key="9">
    <source>
        <dbReference type="EMBL" id="KKB78427.1"/>
    </source>
</evidence>
<dbReference type="InterPro" id="IPR001650">
    <property type="entry name" value="Helicase_C-like"/>
</dbReference>
<dbReference type="PANTHER" id="PTHR47959:SF1">
    <property type="entry name" value="ATP-DEPENDENT RNA HELICASE DBPA"/>
    <property type="match status" value="1"/>
</dbReference>
<dbReference type="EMBL" id="LAJF01000126">
    <property type="protein sequence ID" value="KKB78426.1"/>
    <property type="molecule type" value="Genomic_DNA"/>
</dbReference>
<dbReference type="Pfam" id="PF00271">
    <property type="entry name" value="Helicase_C"/>
    <property type="match status" value="1"/>
</dbReference>
<dbReference type="InterPro" id="IPR027417">
    <property type="entry name" value="P-loop_NTPase"/>
</dbReference>
<evidence type="ECO:0000256" key="1">
    <source>
        <dbReference type="ARBA" id="ARBA00022741"/>
    </source>
</evidence>
<dbReference type="AlphaFoldDB" id="A0A0F5L7P7"/>
<proteinExistence type="inferred from homology"/>
<evidence type="ECO:0000256" key="6">
    <source>
        <dbReference type="SAM" id="MobiDB-lite"/>
    </source>
</evidence>
<evidence type="ECO:0000256" key="2">
    <source>
        <dbReference type="ARBA" id="ARBA00022801"/>
    </source>
</evidence>
<feature type="region of interest" description="Disordered" evidence="6">
    <location>
        <begin position="52"/>
        <end position="79"/>
    </location>
</feature>
<keyword evidence="2" id="KW-0378">Hydrolase</keyword>
<evidence type="ECO:0000256" key="3">
    <source>
        <dbReference type="ARBA" id="ARBA00022806"/>
    </source>
</evidence>
<evidence type="ECO:0000313" key="10">
    <source>
        <dbReference type="Proteomes" id="UP000033608"/>
    </source>
</evidence>
<keyword evidence="4" id="KW-0067">ATP-binding</keyword>
<dbReference type="PANTHER" id="PTHR47959">
    <property type="entry name" value="ATP-DEPENDENT RNA HELICASE RHLE-RELATED"/>
    <property type="match status" value="1"/>
</dbReference>
<organism evidence="8 10">
    <name type="scientific">Devosia limi DSM 17137</name>
    <dbReference type="NCBI Taxonomy" id="1121477"/>
    <lineage>
        <taxon>Bacteria</taxon>
        <taxon>Pseudomonadati</taxon>
        <taxon>Pseudomonadota</taxon>
        <taxon>Alphaproteobacteria</taxon>
        <taxon>Hyphomicrobiales</taxon>
        <taxon>Devosiaceae</taxon>
        <taxon>Devosia</taxon>
    </lineage>
</organism>